<sequence length="184" mass="19908">MSNIAVVYYSGYGHTKVVAETFAQTIQASLIEIDQNGEISEQAWQALSEAQGIVFGAPTYMGSAPWQFKKFADATSKVWFTRGWQDKVFAGFTNSASLNGDKQVTLIQLQTLASQHGGIWVSLGLLPANTKEAKREDVNNLGGSVGLLVQTPSDASVDEIPTGDLETAKLYAQRVQTIVEKLHG</sequence>
<dbReference type="RefSeq" id="WP_004876975.1">
    <property type="nucleotide sequence ID" value="NZ_AKIQ01000008.1"/>
</dbReference>
<keyword evidence="5" id="KW-1185">Reference proteome</keyword>
<dbReference type="Gene3D" id="3.40.50.360">
    <property type="match status" value="1"/>
</dbReference>
<comment type="caution">
    <text evidence="4">The sequence shown here is derived from an EMBL/GenBank/DDBJ whole genome shotgun (WGS) entry which is preliminary data.</text>
</comment>
<dbReference type="eggNOG" id="COG0655">
    <property type="taxonomic scope" value="Bacteria"/>
</dbReference>
<dbReference type="GO" id="GO:0010181">
    <property type="term" value="F:FMN binding"/>
    <property type="evidence" value="ECO:0007669"/>
    <property type="project" value="InterPro"/>
</dbReference>
<name>N9A4K0_ACIVR</name>
<evidence type="ECO:0000256" key="1">
    <source>
        <dbReference type="ARBA" id="ARBA00022630"/>
    </source>
</evidence>
<dbReference type="GO" id="GO:0016020">
    <property type="term" value="C:membrane"/>
    <property type="evidence" value="ECO:0007669"/>
    <property type="project" value="TreeGrafter"/>
</dbReference>
<dbReference type="PROSITE" id="PS50902">
    <property type="entry name" value="FLAVODOXIN_LIKE"/>
    <property type="match status" value="1"/>
</dbReference>
<evidence type="ECO:0000313" key="4">
    <source>
        <dbReference type="EMBL" id="ENV38650.1"/>
    </source>
</evidence>
<dbReference type="GeneID" id="58193261"/>
<organism evidence="4 5">
    <name type="scientific">Acinetobacter venetianus (strain ATCC 31012 / DSM 23050 / BCRC 14357 / CCUG 45561 / CIP 110063 / KCTC 2702 / LMG 19082 / RAG-1)</name>
    <dbReference type="NCBI Taxonomy" id="1191460"/>
    <lineage>
        <taxon>Bacteria</taxon>
        <taxon>Pseudomonadati</taxon>
        <taxon>Pseudomonadota</taxon>
        <taxon>Gammaproteobacteria</taxon>
        <taxon>Moraxellales</taxon>
        <taxon>Moraxellaceae</taxon>
        <taxon>Acinetobacter</taxon>
    </lineage>
</organism>
<dbReference type="Proteomes" id="UP000018445">
    <property type="component" value="Unassembled WGS sequence"/>
</dbReference>
<feature type="domain" description="Flavodoxin-like" evidence="3">
    <location>
        <begin position="4"/>
        <end position="146"/>
    </location>
</feature>
<evidence type="ECO:0000313" key="5">
    <source>
        <dbReference type="Proteomes" id="UP000018445"/>
    </source>
</evidence>
<reference evidence="4 5" key="1">
    <citation type="submission" date="2013-02" db="EMBL/GenBank/DDBJ databases">
        <title>The Genome Sequence of Acinetobacter venetianus CIP 110063.</title>
        <authorList>
            <consortium name="The Broad Institute Genome Sequencing Platform"/>
            <consortium name="The Broad Institute Genome Sequencing Center for Infectious Disease"/>
            <person name="Cerqueira G."/>
            <person name="Feldgarden M."/>
            <person name="Courvalin P."/>
            <person name="Perichon B."/>
            <person name="Grillot-Courvalin C."/>
            <person name="Clermont D."/>
            <person name="Rocha E."/>
            <person name="Yoon E.-J."/>
            <person name="Nemec A."/>
            <person name="Walker B."/>
            <person name="Young S.K."/>
            <person name="Zeng Q."/>
            <person name="Gargeya S."/>
            <person name="Fitzgerald M."/>
            <person name="Haas B."/>
            <person name="Abouelleil A."/>
            <person name="Alvarado L."/>
            <person name="Arachchi H.M."/>
            <person name="Berlin A.M."/>
            <person name="Chapman S.B."/>
            <person name="Dewar J."/>
            <person name="Goldberg J."/>
            <person name="Griggs A."/>
            <person name="Gujja S."/>
            <person name="Hansen M."/>
            <person name="Howarth C."/>
            <person name="Imamovic A."/>
            <person name="Larimer J."/>
            <person name="McCowan C."/>
            <person name="Murphy C."/>
            <person name="Neiman D."/>
            <person name="Pearson M."/>
            <person name="Priest M."/>
            <person name="Roberts A."/>
            <person name="Saif S."/>
            <person name="Shea T."/>
            <person name="Sisk P."/>
            <person name="Sykes S."/>
            <person name="Wortman J."/>
            <person name="Nusbaum C."/>
            <person name="Birren B."/>
        </authorList>
    </citation>
    <scope>NUCLEOTIDE SEQUENCE [LARGE SCALE GENOMIC DNA]</scope>
    <source>
        <strain evidence="5">ATCC 31012 / DSM 23050 / BCRC 14357 / CCUG 45561 / CIP 110063 / KCTC 2702 / LMG 19082 / RAG-1</strain>
    </source>
</reference>
<dbReference type="OrthoDB" id="9801479at2"/>
<dbReference type="InterPro" id="IPR008254">
    <property type="entry name" value="Flavodoxin/NO_synth"/>
</dbReference>
<keyword evidence="1" id="KW-0285">Flavoprotein</keyword>
<dbReference type="InterPro" id="IPR005025">
    <property type="entry name" value="FMN_Rdtase-like_dom"/>
</dbReference>
<proteinExistence type="predicted"/>
<evidence type="ECO:0000256" key="2">
    <source>
        <dbReference type="ARBA" id="ARBA00022643"/>
    </source>
</evidence>
<dbReference type="HOGENOM" id="CLU_051402_2_1_6"/>
<dbReference type="InterPro" id="IPR029039">
    <property type="entry name" value="Flavoprotein-like_sf"/>
</dbReference>
<dbReference type="AlphaFoldDB" id="N9A4K0"/>
<keyword evidence="2" id="KW-0288">FMN</keyword>
<accession>N9A4K0</accession>
<dbReference type="PANTHER" id="PTHR30546">
    <property type="entry name" value="FLAVODOXIN-RELATED PROTEIN WRBA-RELATED"/>
    <property type="match status" value="1"/>
</dbReference>
<dbReference type="EMBL" id="APPO01000003">
    <property type="protein sequence ID" value="ENV38650.1"/>
    <property type="molecule type" value="Genomic_DNA"/>
</dbReference>
<dbReference type="GO" id="GO:0003955">
    <property type="term" value="F:NAD(P)H dehydrogenase (quinone) activity"/>
    <property type="evidence" value="ECO:0007669"/>
    <property type="project" value="TreeGrafter"/>
</dbReference>
<dbReference type="SUPFAM" id="SSF52218">
    <property type="entry name" value="Flavoproteins"/>
    <property type="match status" value="1"/>
</dbReference>
<dbReference type="PANTHER" id="PTHR30546:SF23">
    <property type="entry name" value="FLAVOPROTEIN-LIKE PROTEIN YCP4-RELATED"/>
    <property type="match status" value="1"/>
</dbReference>
<gene>
    <name evidence="4" type="ORF">F959_00342</name>
</gene>
<protein>
    <recommendedName>
        <fullName evidence="3">Flavodoxin-like domain-containing protein</fullName>
    </recommendedName>
</protein>
<evidence type="ECO:0000259" key="3">
    <source>
        <dbReference type="PROSITE" id="PS50902"/>
    </source>
</evidence>
<dbReference type="PATRIC" id="fig|1191460.12.peg.339"/>
<dbReference type="Pfam" id="PF03358">
    <property type="entry name" value="FMN_red"/>
    <property type="match status" value="1"/>
</dbReference>